<keyword evidence="1" id="KW-1133">Transmembrane helix</keyword>
<evidence type="ECO:0000313" key="3">
    <source>
        <dbReference type="Proteomes" id="UP000831684"/>
    </source>
</evidence>
<protein>
    <submittedName>
        <fullName evidence="2">Uncharacterized protein</fullName>
    </submittedName>
</protein>
<keyword evidence="1" id="KW-0472">Membrane</keyword>
<dbReference type="RefSeq" id="WP_244376728.1">
    <property type="nucleotide sequence ID" value="NZ_CP083239.1"/>
</dbReference>
<evidence type="ECO:0000256" key="1">
    <source>
        <dbReference type="SAM" id="Phobius"/>
    </source>
</evidence>
<accession>A0A9E7A430</accession>
<proteinExistence type="predicted"/>
<gene>
    <name evidence="2" type="ORF">K9D25_16550</name>
</gene>
<dbReference type="EMBL" id="CP083239">
    <property type="protein sequence ID" value="UOK70324.1"/>
    <property type="molecule type" value="Genomic_DNA"/>
</dbReference>
<dbReference type="Proteomes" id="UP000831684">
    <property type="component" value="Chromosome"/>
</dbReference>
<evidence type="ECO:0000313" key="2">
    <source>
        <dbReference type="EMBL" id="UOK70324.1"/>
    </source>
</evidence>
<dbReference type="KEGG" id="apol:K9D25_16550"/>
<organism evidence="2 3">
    <name type="scientific">Ancylobacter polymorphus</name>
    <dbReference type="NCBI Taxonomy" id="223390"/>
    <lineage>
        <taxon>Bacteria</taxon>
        <taxon>Pseudomonadati</taxon>
        <taxon>Pseudomonadota</taxon>
        <taxon>Alphaproteobacteria</taxon>
        <taxon>Hyphomicrobiales</taxon>
        <taxon>Xanthobacteraceae</taxon>
        <taxon>Ancylobacter</taxon>
    </lineage>
</organism>
<sequence>MLFLALELWPYLAAALALGLVTGWWSGCTPARRRADVAKDGKDAA</sequence>
<name>A0A9E7A430_9HYPH</name>
<reference evidence="2" key="1">
    <citation type="submission" date="2021-09" db="EMBL/GenBank/DDBJ databases">
        <title>Network and meta-omics reveal the key degrader and cooperation patterns in an efficient 1,4-dioxane-degrading microbial community.</title>
        <authorList>
            <person name="Dai C."/>
        </authorList>
    </citation>
    <scope>NUCLEOTIDE SEQUENCE</scope>
    <source>
        <strain evidence="2">ZM13</strain>
    </source>
</reference>
<feature type="transmembrane region" description="Helical" evidence="1">
    <location>
        <begin position="6"/>
        <end position="25"/>
    </location>
</feature>
<dbReference type="AlphaFoldDB" id="A0A9E7A430"/>
<keyword evidence="1" id="KW-0812">Transmembrane</keyword>